<sequence length="125" mass="13334">MQTFPMSAEPLIGNPTVALSNGYTSVIPQYEMLSQERGVDSEGKYVVTNSRRLIAAVGTGLTDYGVDVSLLGGVFLSQNYLVVDYAKNKFSLTPAVIGTVNRVSEDLRTVCENSINPASPTTALA</sequence>
<dbReference type="AlphaFoldDB" id="A0A8E2JY80"/>
<organism evidence="1 2">
    <name type="scientific">Glonium stellatum</name>
    <dbReference type="NCBI Taxonomy" id="574774"/>
    <lineage>
        <taxon>Eukaryota</taxon>
        <taxon>Fungi</taxon>
        <taxon>Dikarya</taxon>
        <taxon>Ascomycota</taxon>
        <taxon>Pezizomycotina</taxon>
        <taxon>Dothideomycetes</taxon>
        <taxon>Pleosporomycetidae</taxon>
        <taxon>Gloniales</taxon>
        <taxon>Gloniaceae</taxon>
        <taxon>Glonium</taxon>
    </lineage>
</organism>
<keyword evidence="2" id="KW-1185">Reference proteome</keyword>
<evidence type="ECO:0000313" key="1">
    <source>
        <dbReference type="EMBL" id="OCL13878.1"/>
    </source>
</evidence>
<evidence type="ECO:0000313" key="2">
    <source>
        <dbReference type="Proteomes" id="UP000250140"/>
    </source>
</evidence>
<proteinExistence type="predicted"/>
<gene>
    <name evidence="1" type="ORF">AOQ84DRAFT_351779</name>
</gene>
<name>A0A8E2JY80_9PEZI</name>
<reference evidence="1 2" key="1">
    <citation type="journal article" date="2016" name="Nat. Commun.">
        <title>Ectomycorrhizal ecology is imprinted in the genome of the dominant symbiotic fungus Cenococcum geophilum.</title>
        <authorList>
            <consortium name="DOE Joint Genome Institute"/>
            <person name="Peter M."/>
            <person name="Kohler A."/>
            <person name="Ohm R.A."/>
            <person name="Kuo A."/>
            <person name="Krutzmann J."/>
            <person name="Morin E."/>
            <person name="Arend M."/>
            <person name="Barry K.W."/>
            <person name="Binder M."/>
            <person name="Choi C."/>
            <person name="Clum A."/>
            <person name="Copeland A."/>
            <person name="Grisel N."/>
            <person name="Haridas S."/>
            <person name="Kipfer T."/>
            <person name="LaButti K."/>
            <person name="Lindquist E."/>
            <person name="Lipzen A."/>
            <person name="Maire R."/>
            <person name="Meier B."/>
            <person name="Mihaltcheva S."/>
            <person name="Molinier V."/>
            <person name="Murat C."/>
            <person name="Poggeler S."/>
            <person name="Quandt C.A."/>
            <person name="Sperisen C."/>
            <person name="Tritt A."/>
            <person name="Tisserant E."/>
            <person name="Crous P.W."/>
            <person name="Henrissat B."/>
            <person name="Nehls U."/>
            <person name="Egli S."/>
            <person name="Spatafora J.W."/>
            <person name="Grigoriev I.V."/>
            <person name="Martin F.M."/>
        </authorList>
    </citation>
    <scope>NUCLEOTIDE SEQUENCE [LARGE SCALE GENOMIC DNA]</scope>
    <source>
        <strain evidence="1 2">CBS 207.34</strain>
    </source>
</reference>
<accession>A0A8E2JY80</accession>
<dbReference type="EMBL" id="KV748658">
    <property type="protein sequence ID" value="OCL13878.1"/>
    <property type="molecule type" value="Genomic_DNA"/>
</dbReference>
<protein>
    <submittedName>
        <fullName evidence="1">Uncharacterized protein</fullName>
    </submittedName>
</protein>
<dbReference type="OrthoDB" id="5361565at2759"/>
<dbReference type="InterPro" id="IPR021109">
    <property type="entry name" value="Peptidase_aspartic_dom_sf"/>
</dbReference>
<dbReference type="Proteomes" id="UP000250140">
    <property type="component" value="Unassembled WGS sequence"/>
</dbReference>
<dbReference type="Gene3D" id="2.40.70.10">
    <property type="entry name" value="Acid Proteases"/>
    <property type="match status" value="1"/>
</dbReference>